<dbReference type="PANTHER" id="PTHR41533:SF2">
    <property type="entry name" value="BLR7131 PROTEIN"/>
    <property type="match status" value="1"/>
</dbReference>
<keyword evidence="6 7" id="KW-0961">Cell wall biogenesis/degradation</keyword>
<dbReference type="InterPro" id="IPR005490">
    <property type="entry name" value="LD_TPept_cat_dom"/>
</dbReference>
<dbReference type="EMBL" id="NSLI01000003">
    <property type="protein sequence ID" value="PAX07886.1"/>
    <property type="molecule type" value="Genomic_DNA"/>
</dbReference>
<dbReference type="PANTHER" id="PTHR41533">
    <property type="entry name" value="L,D-TRANSPEPTIDASE HI_1667-RELATED"/>
    <property type="match status" value="1"/>
</dbReference>
<evidence type="ECO:0000256" key="8">
    <source>
        <dbReference type="SAM" id="SignalP"/>
    </source>
</evidence>
<keyword evidence="4 7" id="KW-0133">Cell shape</keyword>
<protein>
    <submittedName>
        <fullName evidence="10">L,D-transpeptidase</fullName>
    </submittedName>
</protein>
<feature type="domain" description="L,D-TPase catalytic" evidence="9">
    <location>
        <begin position="223"/>
        <end position="399"/>
    </location>
</feature>
<reference evidence="11" key="1">
    <citation type="submission" date="2017-09" db="EMBL/GenBank/DDBJ databases">
        <authorList>
            <person name="Feng G."/>
            <person name="Zhu H."/>
        </authorList>
    </citation>
    <scope>NUCLEOTIDE SEQUENCE [LARGE SCALE GENOMIC DNA]</scope>
    <source>
        <strain evidence="11">1PNM-20</strain>
    </source>
</reference>
<feature type="active site" description="Proton donor/acceptor" evidence="7">
    <location>
        <position position="359"/>
    </location>
</feature>
<dbReference type="GO" id="GO:0071555">
    <property type="term" value="P:cell wall organization"/>
    <property type="evidence" value="ECO:0007669"/>
    <property type="project" value="UniProtKB-UniRule"/>
</dbReference>
<dbReference type="Pfam" id="PF20142">
    <property type="entry name" value="Scaffold"/>
    <property type="match status" value="1"/>
</dbReference>
<evidence type="ECO:0000256" key="1">
    <source>
        <dbReference type="ARBA" id="ARBA00004752"/>
    </source>
</evidence>
<keyword evidence="8" id="KW-0732">Signal</keyword>
<keyword evidence="11" id="KW-1185">Reference proteome</keyword>
<dbReference type="GO" id="GO:0004180">
    <property type="term" value="F:carboxypeptidase activity"/>
    <property type="evidence" value="ECO:0007669"/>
    <property type="project" value="UniProtKB-ARBA"/>
</dbReference>
<dbReference type="PROSITE" id="PS52029">
    <property type="entry name" value="LD_TPASE"/>
    <property type="match status" value="1"/>
</dbReference>
<comment type="pathway">
    <text evidence="1 7">Cell wall biogenesis; peptidoglycan biosynthesis.</text>
</comment>
<evidence type="ECO:0000256" key="3">
    <source>
        <dbReference type="ARBA" id="ARBA00022679"/>
    </source>
</evidence>
<dbReference type="GO" id="GO:0016740">
    <property type="term" value="F:transferase activity"/>
    <property type="evidence" value="ECO:0007669"/>
    <property type="project" value="UniProtKB-KW"/>
</dbReference>
<dbReference type="InterPro" id="IPR052905">
    <property type="entry name" value="LD-transpeptidase_YkuD-like"/>
</dbReference>
<evidence type="ECO:0000313" key="10">
    <source>
        <dbReference type="EMBL" id="PAX07886.1"/>
    </source>
</evidence>
<name>A0A2A2SF45_9SPHN</name>
<evidence type="ECO:0000256" key="6">
    <source>
        <dbReference type="ARBA" id="ARBA00023316"/>
    </source>
</evidence>
<accession>A0A2A2SF45</accession>
<feature type="active site" description="Nucleophile" evidence="7">
    <location>
        <position position="378"/>
    </location>
</feature>
<dbReference type="RefSeq" id="WP_095998129.1">
    <property type="nucleotide sequence ID" value="NZ_NSLI01000003.1"/>
</dbReference>
<evidence type="ECO:0000256" key="7">
    <source>
        <dbReference type="PROSITE-ProRule" id="PRU01373"/>
    </source>
</evidence>
<dbReference type="InterPro" id="IPR045380">
    <property type="entry name" value="LD_TPept_scaffold_dom"/>
</dbReference>
<evidence type="ECO:0000259" key="9">
    <source>
        <dbReference type="PROSITE" id="PS52029"/>
    </source>
</evidence>
<sequence length="454" mass="49565">MNLLRSALGHSARALFIGACTAAVALGSPSSAFAQAPSSLAAEIADADAPREIRAFYRARGNQPLWIRGGAIGPEAERLLDLIASAELDGLDPGDYRPRDLTRALERAEGGSPRALARAEMALSRSFAQLARDMRAPRDIGMHFADAELRPQAPTMRAMLEQAAAAPSLAAHVDGMGWMNPVYAGLRRAATDQMRYADDATLDLVRANLDRARVLPGAAQPGRYVLVDAAAARLWMYENGRAVGSMRVVVGKPTEPTPIMAGLIRYASVNPYWNLPPDLVRLRVAPGAVEQGPGFLKAKRFEALSDWSDNARVVNPATIDWRAVREGRIDARVRQLPGPNNAMGRIKFMFPNSLGIYLHDTPEKALLREDDRLFSSGCVRLEDAPRLARWLFGKPVSTKATTPEKRVDLAQPVPVYITYLTVAAEGQDMVFRPDVYNRDRVRMAGGDAGRYASR</sequence>
<evidence type="ECO:0000256" key="5">
    <source>
        <dbReference type="ARBA" id="ARBA00022984"/>
    </source>
</evidence>
<evidence type="ECO:0000256" key="2">
    <source>
        <dbReference type="ARBA" id="ARBA00005992"/>
    </source>
</evidence>
<dbReference type="Pfam" id="PF03734">
    <property type="entry name" value="YkuD"/>
    <property type="match status" value="1"/>
</dbReference>
<organism evidence="10 11">
    <name type="scientific">Sphingomonas lenta</name>
    <dbReference type="NCBI Taxonomy" id="1141887"/>
    <lineage>
        <taxon>Bacteria</taxon>
        <taxon>Pseudomonadati</taxon>
        <taxon>Pseudomonadota</taxon>
        <taxon>Alphaproteobacteria</taxon>
        <taxon>Sphingomonadales</taxon>
        <taxon>Sphingomonadaceae</taxon>
        <taxon>Sphingomonas</taxon>
    </lineage>
</organism>
<dbReference type="OrthoDB" id="9778545at2"/>
<comment type="caution">
    <text evidence="10">The sequence shown here is derived from an EMBL/GenBank/DDBJ whole genome shotgun (WGS) entry which is preliminary data.</text>
</comment>
<dbReference type="AlphaFoldDB" id="A0A2A2SF45"/>
<dbReference type="Gene3D" id="2.40.440.10">
    <property type="entry name" value="L,D-transpeptidase catalytic domain-like"/>
    <property type="match status" value="1"/>
</dbReference>
<feature type="signal peptide" evidence="8">
    <location>
        <begin position="1"/>
        <end position="34"/>
    </location>
</feature>
<dbReference type="Proteomes" id="UP000218151">
    <property type="component" value="Unassembled WGS sequence"/>
</dbReference>
<dbReference type="SUPFAM" id="SSF141523">
    <property type="entry name" value="L,D-transpeptidase catalytic domain-like"/>
    <property type="match status" value="1"/>
</dbReference>
<dbReference type="InterPro" id="IPR038063">
    <property type="entry name" value="Transpep_catalytic_dom"/>
</dbReference>
<dbReference type="UniPathway" id="UPA00219"/>
<comment type="similarity">
    <text evidence="2">Belongs to the YkuD family.</text>
</comment>
<proteinExistence type="inferred from homology"/>
<dbReference type="GO" id="GO:0009252">
    <property type="term" value="P:peptidoglycan biosynthetic process"/>
    <property type="evidence" value="ECO:0007669"/>
    <property type="project" value="UniProtKB-UniPathway"/>
</dbReference>
<keyword evidence="3" id="KW-0808">Transferase</keyword>
<gene>
    <name evidence="10" type="ORF">CKY28_09750</name>
</gene>
<keyword evidence="5 7" id="KW-0573">Peptidoglycan synthesis</keyword>
<evidence type="ECO:0000256" key="4">
    <source>
        <dbReference type="ARBA" id="ARBA00022960"/>
    </source>
</evidence>
<dbReference type="GO" id="GO:0008360">
    <property type="term" value="P:regulation of cell shape"/>
    <property type="evidence" value="ECO:0007669"/>
    <property type="project" value="UniProtKB-UniRule"/>
</dbReference>
<feature type="chain" id="PRO_5012810503" evidence="8">
    <location>
        <begin position="35"/>
        <end position="454"/>
    </location>
</feature>
<dbReference type="CDD" id="cd16913">
    <property type="entry name" value="YkuD_like"/>
    <property type="match status" value="1"/>
</dbReference>
<evidence type="ECO:0000313" key="11">
    <source>
        <dbReference type="Proteomes" id="UP000218151"/>
    </source>
</evidence>